<name>A0A8J2KFK3_9HEXA</name>
<accession>A0A8J2KFK3</accession>
<gene>
    <name evidence="1" type="ORF">AFUS01_LOCUS27595</name>
</gene>
<evidence type="ECO:0000313" key="2">
    <source>
        <dbReference type="Proteomes" id="UP000708208"/>
    </source>
</evidence>
<dbReference type="OrthoDB" id="8057979at2759"/>
<protein>
    <submittedName>
        <fullName evidence="1">Uncharacterized protein</fullName>
    </submittedName>
</protein>
<sequence>NNSQIRSRLKKGLDPQGQIQVGFIRIEEQQHALRLCIKMVQQQVWVDEITSIAKGRRLSHSSKLLSLNPFLDDYGVLRVGGRIQRANLAGDQRHPMVLPRAHHLTTLVIREEHHRLPPRDLKLL</sequence>
<dbReference type="EMBL" id="CAJVCH010384533">
    <property type="protein sequence ID" value="CAG7817006.1"/>
    <property type="molecule type" value="Genomic_DNA"/>
</dbReference>
<reference evidence="1" key="1">
    <citation type="submission" date="2021-06" db="EMBL/GenBank/DDBJ databases">
        <authorList>
            <person name="Hodson N. C."/>
            <person name="Mongue J. A."/>
            <person name="Jaron S. K."/>
        </authorList>
    </citation>
    <scope>NUCLEOTIDE SEQUENCE</scope>
</reference>
<feature type="non-terminal residue" evidence="1">
    <location>
        <position position="1"/>
    </location>
</feature>
<keyword evidence="2" id="KW-1185">Reference proteome</keyword>
<organism evidence="1 2">
    <name type="scientific">Allacma fusca</name>
    <dbReference type="NCBI Taxonomy" id="39272"/>
    <lineage>
        <taxon>Eukaryota</taxon>
        <taxon>Metazoa</taxon>
        <taxon>Ecdysozoa</taxon>
        <taxon>Arthropoda</taxon>
        <taxon>Hexapoda</taxon>
        <taxon>Collembola</taxon>
        <taxon>Symphypleona</taxon>
        <taxon>Sminthuridae</taxon>
        <taxon>Allacma</taxon>
    </lineage>
</organism>
<dbReference type="Proteomes" id="UP000708208">
    <property type="component" value="Unassembled WGS sequence"/>
</dbReference>
<dbReference type="AlphaFoldDB" id="A0A8J2KFK3"/>
<evidence type="ECO:0000313" key="1">
    <source>
        <dbReference type="EMBL" id="CAG7817006.1"/>
    </source>
</evidence>
<proteinExistence type="predicted"/>
<dbReference type="PANTHER" id="PTHR47331:SF5">
    <property type="entry name" value="RIBONUCLEASE H"/>
    <property type="match status" value="1"/>
</dbReference>
<comment type="caution">
    <text evidence="1">The sequence shown here is derived from an EMBL/GenBank/DDBJ whole genome shotgun (WGS) entry which is preliminary data.</text>
</comment>
<dbReference type="PANTHER" id="PTHR47331">
    <property type="entry name" value="PHD-TYPE DOMAIN-CONTAINING PROTEIN"/>
    <property type="match status" value="1"/>
</dbReference>